<gene>
    <name evidence="2" type="ORF">COV89_00095</name>
</gene>
<sequence length="203" mass="23068">MKNHKLLWVVTIGFSFLGIVFPLLFSLFVVKNRQDASQPLQDSFVALSEKGIIEQTFIAQNDFINIIMLNFKNPNFADKGDFLFSLKSSDGQLLVEMPFSGYNIGDPSTVRFQFEPISLSKNKKFIFSIKSVSSGGVTISMASSKKKGFNYAVYYRTVNKKSEAIDLIGRLFKGLLSDPLFLVFWLLLLFLTVWTKIKFSKKE</sequence>
<dbReference type="AlphaFoldDB" id="A0A2H0KGZ6"/>
<feature type="transmembrane region" description="Helical" evidence="1">
    <location>
        <begin position="6"/>
        <end position="30"/>
    </location>
</feature>
<protein>
    <submittedName>
        <fullName evidence="2">Uncharacterized protein</fullName>
    </submittedName>
</protein>
<evidence type="ECO:0000313" key="3">
    <source>
        <dbReference type="Proteomes" id="UP000231371"/>
    </source>
</evidence>
<dbReference type="EMBL" id="PCVI01000001">
    <property type="protein sequence ID" value="PIQ70511.1"/>
    <property type="molecule type" value="Genomic_DNA"/>
</dbReference>
<dbReference type="Proteomes" id="UP000231371">
    <property type="component" value="Unassembled WGS sequence"/>
</dbReference>
<comment type="caution">
    <text evidence="2">The sequence shown here is derived from an EMBL/GenBank/DDBJ whole genome shotgun (WGS) entry which is preliminary data.</text>
</comment>
<proteinExistence type="predicted"/>
<organism evidence="2 3">
    <name type="scientific">Candidatus Shapirobacteria bacterium CG11_big_fil_rev_8_21_14_0_20_40_12</name>
    <dbReference type="NCBI Taxonomy" id="1974889"/>
    <lineage>
        <taxon>Bacteria</taxon>
        <taxon>Candidatus Shapironibacteriota</taxon>
    </lineage>
</organism>
<name>A0A2H0KGZ6_9BACT</name>
<reference evidence="2 3" key="1">
    <citation type="submission" date="2017-09" db="EMBL/GenBank/DDBJ databases">
        <title>Depth-based differentiation of microbial function through sediment-hosted aquifers and enrichment of novel symbionts in the deep terrestrial subsurface.</title>
        <authorList>
            <person name="Probst A.J."/>
            <person name="Ladd B."/>
            <person name="Jarett J.K."/>
            <person name="Geller-Mcgrath D.E."/>
            <person name="Sieber C.M."/>
            <person name="Emerson J.B."/>
            <person name="Anantharaman K."/>
            <person name="Thomas B.C."/>
            <person name="Malmstrom R."/>
            <person name="Stieglmeier M."/>
            <person name="Klingl A."/>
            <person name="Woyke T."/>
            <person name="Ryan C.M."/>
            <person name="Banfield J.F."/>
        </authorList>
    </citation>
    <scope>NUCLEOTIDE SEQUENCE [LARGE SCALE GENOMIC DNA]</scope>
    <source>
        <strain evidence="2">CG11_big_fil_rev_8_21_14_0_20_40_12</strain>
    </source>
</reference>
<keyword evidence="1" id="KW-1133">Transmembrane helix</keyword>
<keyword evidence="1" id="KW-0812">Transmembrane</keyword>
<keyword evidence="1" id="KW-0472">Membrane</keyword>
<feature type="transmembrane region" description="Helical" evidence="1">
    <location>
        <begin position="180"/>
        <end position="197"/>
    </location>
</feature>
<evidence type="ECO:0000256" key="1">
    <source>
        <dbReference type="SAM" id="Phobius"/>
    </source>
</evidence>
<evidence type="ECO:0000313" key="2">
    <source>
        <dbReference type="EMBL" id="PIQ70511.1"/>
    </source>
</evidence>
<accession>A0A2H0KGZ6</accession>